<keyword evidence="4" id="KW-1185">Reference proteome</keyword>
<evidence type="ECO:0000256" key="2">
    <source>
        <dbReference type="ARBA" id="ARBA00023157"/>
    </source>
</evidence>
<evidence type="ECO:0000313" key="3">
    <source>
        <dbReference type="EMBL" id="KAF3568771.1"/>
    </source>
</evidence>
<dbReference type="InterPro" id="IPR006041">
    <property type="entry name" value="Pollen_Ole_e1_allergen"/>
</dbReference>
<comment type="caution">
    <text evidence="3">The sequence shown here is derived from an EMBL/GenBank/DDBJ whole genome shotgun (WGS) entry which is preliminary data.</text>
</comment>
<comment type="similarity">
    <text evidence="1">Belongs to the Ole e I family.</text>
</comment>
<keyword evidence="2" id="KW-1015">Disulfide bond</keyword>
<name>A0ABQ7DAE3_BRACR</name>
<dbReference type="Proteomes" id="UP000266723">
    <property type="component" value="Unassembled WGS sequence"/>
</dbReference>
<evidence type="ECO:0000256" key="1">
    <source>
        <dbReference type="ARBA" id="ARBA00010049"/>
    </source>
</evidence>
<proteinExistence type="inferred from homology"/>
<protein>
    <submittedName>
        <fullName evidence="3">Uncharacterized protein</fullName>
    </submittedName>
</protein>
<dbReference type="PANTHER" id="PTHR31614">
    <property type="entry name" value="PROTEIN DOWNSTREAM OF FLC-RELATED"/>
    <property type="match status" value="1"/>
</dbReference>
<sequence length="212" mass="23592">MLANLKLKGQKSETQIMKARFICYQFKFVMETSNLVRAEADNMEVSPGQISDINLLLANQACKCVSKLPFAEPRKAVPSTIMCSPTPAISLHFTVTATSGNWVLQRQFQLCVTLKSEVVGEAVTGRRGKYRVTFKGDRHDQQCLAVLVNSPISNCQFPDPSRNTATIILTRSNGIASTRHFANAMGFFRDQPLRGCATLRKHYLSDGDYRAI</sequence>
<dbReference type="EMBL" id="QGKV02000759">
    <property type="protein sequence ID" value="KAF3568771.1"/>
    <property type="molecule type" value="Genomic_DNA"/>
</dbReference>
<reference evidence="3 4" key="1">
    <citation type="journal article" date="2020" name="BMC Genomics">
        <title>Intraspecific diversification of the crop wild relative Brassica cretica Lam. using demographic model selection.</title>
        <authorList>
            <person name="Kioukis A."/>
            <person name="Michalopoulou V.A."/>
            <person name="Briers L."/>
            <person name="Pirintsos S."/>
            <person name="Studholme D.J."/>
            <person name="Pavlidis P."/>
            <person name="Sarris P.F."/>
        </authorList>
    </citation>
    <scope>NUCLEOTIDE SEQUENCE [LARGE SCALE GENOMIC DNA]</scope>
    <source>
        <strain evidence="4">cv. PFS-1207/04</strain>
    </source>
</reference>
<organism evidence="3 4">
    <name type="scientific">Brassica cretica</name>
    <name type="common">Mustard</name>
    <dbReference type="NCBI Taxonomy" id="69181"/>
    <lineage>
        <taxon>Eukaryota</taxon>
        <taxon>Viridiplantae</taxon>
        <taxon>Streptophyta</taxon>
        <taxon>Embryophyta</taxon>
        <taxon>Tracheophyta</taxon>
        <taxon>Spermatophyta</taxon>
        <taxon>Magnoliopsida</taxon>
        <taxon>eudicotyledons</taxon>
        <taxon>Gunneridae</taxon>
        <taxon>Pentapetalae</taxon>
        <taxon>rosids</taxon>
        <taxon>malvids</taxon>
        <taxon>Brassicales</taxon>
        <taxon>Brassicaceae</taxon>
        <taxon>Brassiceae</taxon>
        <taxon>Brassica</taxon>
    </lineage>
</organism>
<dbReference type="PANTHER" id="PTHR31614:SF30">
    <property type="entry name" value="POLLEN OLE E 1 ALLERGEN AND EXTENSIN FAMILY PROTEIN"/>
    <property type="match status" value="1"/>
</dbReference>
<gene>
    <name evidence="3" type="ORF">DY000_02019370</name>
</gene>
<accession>A0ABQ7DAE3</accession>
<evidence type="ECO:0000313" key="4">
    <source>
        <dbReference type="Proteomes" id="UP000266723"/>
    </source>
</evidence>